<dbReference type="eggNOG" id="COG0212">
    <property type="taxonomic scope" value="Bacteria"/>
</dbReference>
<sequence>MDDVKEIKQGLSAGVVKKIGAFTKDELSQKSRQILTRLFGFANFMEARVVFIYLNKPGEVDTRSIIKHCFSCNKVAVVPYDDTNRKDLRLLKLNDPSADFITGPRGETVADPNRCRVVPIDSVEIAIIPGLVFDEKGARIGLGTGYYDKLIPKLPATTRKVSLAFEDQIIAQVPKGSIDRHVDIIITEDRVIYKI</sequence>
<name>A8ZXS0_DESOH</name>
<dbReference type="GO" id="GO:0005524">
    <property type="term" value="F:ATP binding"/>
    <property type="evidence" value="ECO:0007669"/>
    <property type="project" value="UniProtKB-KW"/>
</dbReference>
<dbReference type="AlphaFoldDB" id="A8ZXS0"/>
<evidence type="ECO:0000313" key="6">
    <source>
        <dbReference type="EMBL" id="ABW68547.1"/>
    </source>
</evidence>
<organism evidence="6 7">
    <name type="scientific">Desulfosudis oleivorans (strain DSM 6200 / JCM 39069 / Hxd3)</name>
    <name type="common">Desulfococcus oleovorans</name>
    <dbReference type="NCBI Taxonomy" id="96561"/>
    <lineage>
        <taxon>Bacteria</taxon>
        <taxon>Pseudomonadati</taxon>
        <taxon>Thermodesulfobacteriota</taxon>
        <taxon>Desulfobacteria</taxon>
        <taxon>Desulfobacterales</taxon>
        <taxon>Desulfosudaceae</taxon>
        <taxon>Desulfosudis</taxon>
    </lineage>
</organism>
<dbReference type="NCBIfam" id="TIGR02727">
    <property type="entry name" value="MTHFS_bact"/>
    <property type="match status" value="1"/>
</dbReference>
<dbReference type="STRING" id="96561.Dole_2744"/>
<feature type="binding site" evidence="4">
    <location>
        <begin position="139"/>
        <end position="147"/>
    </location>
    <ligand>
        <name>ATP</name>
        <dbReference type="ChEBI" id="CHEBI:30616"/>
    </ligand>
</feature>
<dbReference type="OrthoDB" id="9801938at2"/>
<accession>A8ZXS0</accession>
<proteinExistence type="inferred from homology"/>
<protein>
    <recommendedName>
        <fullName evidence="5">5-formyltetrahydrofolate cyclo-ligase</fullName>
        <ecNumber evidence="5">6.3.3.2</ecNumber>
    </recommendedName>
</protein>
<evidence type="ECO:0000256" key="5">
    <source>
        <dbReference type="RuleBase" id="RU361279"/>
    </source>
</evidence>
<evidence type="ECO:0000256" key="1">
    <source>
        <dbReference type="ARBA" id="ARBA00010638"/>
    </source>
</evidence>
<reference evidence="6 7" key="1">
    <citation type="submission" date="2007-10" db="EMBL/GenBank/DDBJ databases">
        <title>Complete sequence of Desulfococcus oleovorans Hxd3.</title>
        <authorList>
            <consortium name="US DOE Joint Genome Institute"/>
            <person name="Copeland A."/>
            <person name="Lucas S."/>
            <person name="Lapidus A."/>
            <person name="Barry K."/>
            <person name="Glavina del Rio T."/>
            <person name="Dalin E."/>
            <person name="Tice H."/>
            <person name="Pitluck S."/>
            <person name="Kiss H."/>
            <person name="Brettin T."/>
            <person name="Bruce D."/>
            <person name="Detter J.C."/>
            <person name="Han C."/>
            <person name="Schmutz J."/>
            <person name="Larimer F."/>
            <person name="Land M."/>
            <person name="Hauser L."/>
            <person name="Kyrpides N."/>
            <person name="Kim E."/>
            <person name="Wawrik B."/>
            <person name="Richardson P."/>
        </authorList>
    </citation>
    <scope>NUCLEOTIDE SEQUENCE [LARGE SCALE GENOMIC DNA]</scope>
    <source>
        <strain evidence="7">DSM 6200 / JCM 39069 / Hxd3</strain>
    </source>
</reference>
<feature type="binding site" evidence="4">
    <location>
        <position position="54"/>
    </location>
    <ligand>
        <name>substrate</name>
    </ligand>
</feature>
<keyword evidence="5" id="KW-0479">Metal-binding</keyword>
<keyword evidence="7" id="KW-1185">Reference proteome</keyword>
<comment type="similarity">
    <text evidence="1 5">Belongs to the 5-formyltetrahydrofolate cyclo-ligase family.</text>
</comment>
<dbReference type="GO" id="GO:0009396">
    <property type="term" value="P:folic acid-containing compound biosynthetic process"/>
    <property type="evidence" value="ECO:0007669"/>
    <property type="project" value="TreeGrafter"/>
</dbReference>
<dbReference type="RefSeq" id="WP_012176158.1">
    <property type="nucleotide sequence ID" value="NC_009943.1"/>
</dbReference>
<dbReference type="PANTHER" id="PTHR23407:SF1">
    <property type="entry name" value="5-FORMYLTETRAHYDROFOLATE CYCLO-LIGASE"/>
    <property type="match status" value="1"/>
</dbReference>
<evidence type="ECO:0000313" key="7">
    <source>
        <dbReference type="Proteomes" id="UP000008561"/>
    </source>
</evidence>
<dbReference type="GO" id="GO:0035999">
    <property type="term" value="P:tetrahydrofolate interconversion"/>
    <property type="evidence" value="ECO:0007669"/>
    <property type="project" value="TreeGrafter"/>
</dbReference>
<comment type="cofactor">
    <cofactor evidence="5">
        <name>Mg(2+)</name>
        <dbReference type="ChEBI" id="CHEBI:18420"/>
    </cofactor>
</comment>
<feature type="binding site" evidence="4">
    <location>
        <position position="59"/>
    </location>
    <ligand>
        <name>substrate</name>
    </ligand>
</feature>
<dbReference type="Proteomes" id="UP000008561">
    <property type="component" value="Chromosome"/>
</dbReference>
<dbReference type="HOGENOM" id="CLU_066245_2_2_7"/>
<dbReference type="EC" id="6.3.3.2" evidence="5"/>
<dbReference type="EMBL" id="CP000859">
    <property type="protein sequence ID" value="ABW68547.1"/>
    <property type="molecule type" value="Genomic_DNA"/>
</dbReference>
<dbReference type="GO" id="GO:0046872">
    <property type="term" value="F:metal ion binding"/>
    <property type="evidence" value="ECO:0007669"/>
    <property type="project" value="UniProtKB-KW"/>
</dbReference>
<comment type="catalytic activity">
    <reaction evidence="5">
        <text>(6S)-5-formyl-5,6,7,8-tetrahydrofolate + ATP = (6R)-5,10-methenyltetrahydrofolate + ADP + phosphate</text>
        <dbReference type="Rhea" id="RHEA:10488"/>
        <dbReference type="ChEBI" id="CHEBI:30616"/>
        <dbReference type="ChEBI" id="CHEBI:43474"/>
        <dbReference type="ChEBI" id="CHEBI:57455"/>
        <dbReference type="ChEBI" id="CHEBI:57457"/>
        <dbReference type="ChEBI" id="CHEBI:456216"/>
        <dbReference type="EC" id="6.3.3.2"/>
    </reaction>
</comment>
<gene>
    <name evidence="6" type="ordered locus">Dole_2744</name>
</gene>
<keyword evidence="2 4" id="KW-0547">Nucleotide-binding</keyword>
<keyword evidence="6" id="KW-0436">Ligase</keyword>
<dbReference type="SUPFAM" id="SSF100950">
    <property type="entry name" value="NagB/RpiA/CoA transferase-like"/>
    <property type="match status" value="1"/>
</dbReference>
<dbReference type="Gene3D" id="3.40.50.10420">
    <property type="entry name" value="NagB/RpiA/CoA transferase-like"/>
    <property type="match status" value="1"/>
</dbReference>
<dbReference type="PANTHER" id="PTHR23407">
    <property type="entry name" value="ATPASE INHIBITOR/5-FORMYLTETRAHYDROFOLATE CYCLO-LIGASE"/>
    <property type="match status" value="1"/>
</dbReference>
<dbReference type="InterPro" id="IPR002698">
    <property type="entry name" value="FTHF_cligase"/>
</dbReference>
<evidence type="ECO:0000256" key="2">
    <source>
        <dbReference type="ARBA" id="ARBA00022741"/>
    </source>
</evidence>
<dbReference type="InterPro" id="IPR037171">
    <property type="entry name" value="NagB/RpiA_transferase-like"/>
</dbReference>
<keyword evidence="3 4" id="KW-0067">ATP-binding</keyword>
<dbReference type="InterPro" id="IPR024185">
    <property type="entry name" value="FTHF_cligase-like_sf"/>
</dbReference>
<evidence type="ECO:0000256" key="3">
    <source>
        <dbReference type="ARBA" id="ARBA00022840"/>
    </source>
</evidence>
<dbReference type="PIRSF" id="PIRSF006806">
    <property type="entry name" value="FTHF_cligase"/>
    <property type="match status" value="1"/>
</dbReference>
<keyword evidence="5" id="KW-0460">Magnesium</keyword>
<dbReference type="GO" id="GO:0030272">
    <property type="term" value="F:5-formyltetrahydrofolate cyclo-ligase activity"/>
    <property type="evidence" value="ECO:0007669"/>
    <property type="project" value="UniProtKB-EC"/>
</dbReference>
<dbReference type="KEGG" id="dol:Dole_2744"/>
<dbReference type="Pfam" id="PF01812">
    <property type="entry name" value="5-FTHF_cyc-lig"/>
    <property type="match status" value="1"/>
</dbReference>
<evidence type="ECO:0000256" key="4">
    <source>
        <dbReference type="PIRSR" id="PIRSR006806-1"/>
    </source>
</evidence>